<dbReference type="Proteomes" id="UP000095280">
    <property type="component" value="Unplaced"/>
</dbReference>
<feature type="region of interest" description="Disordered" evidence="1">
    <location>
        <begin position="404"/>
        <end position="428"/>
    </location>
</feature>
<name>A0A1I8ITF6_9PLAT</name>
<dbReference type="UniPathway" id="UPA00251">
    <property type="reaction ID" value="UER00320"/>
</dbReference>
<evidence type="ECO:0000313" key="5">
    <source>
        <dbReference type="WBParaSite" id="maker-uti_cns_0016256-snap-gene-0.1-mRNA-1"/>
    </source>
</evidence>
<sequence length="726" mass="78609">MEERLRQLGSWLRTNGEAVYNSTPWSRQNDTATSGVWYTQRAGSVYAFLLTWPANDRLLLGSVAMATNVTLLGHPKRPAFSATPKGLSVALPSLDGTGLRWAWVLRLDGAVQSNFSTSEFEPAVLSPHEFLPCKRNDSDETSRDVVGDSSEEDSNLAVIFTSKRAVQFFSAVCRSPRRLCYAVGPATAQAAASVAGFVEVRGGAACGNADALCDLVEAELQPEVHKLLFPCGRVRKSTVETRLASFRLTVMELYDAVEKKDLGREIQQIEPQHKQLVLAFFSPSSVSMVMKHLYTSCYDDVKAVHVSTGLSLTPPERALQGVLGPDYVARQLKTPPAQDGGRALLARSYRASVPTLSSARKAARSSPECAECSCRSSLAVSVHSQRCRAGRIYHRLQQPSPLAVGQRFGLEDGSDRTEGRPGKSSAPPEVFLHVRHQTAEVGEPLAACEPGRLPVCAAARQVRWDVGRHSQHSSRVDNQTDARCHLDGPVDLALGAFNGRGEEGEVVGVAKHTQALRCVCAAGSRRQRRGVRSEAPSPAAARRGTAPACCPAELLMKCRTDHTNRSPSPQQLEYRKSQSRSWWSDRRVSGAMVSQLPEKVARRAGGLRNWVFADTGSSRSSGSSSASVLAFSRPATKGERSDLRGTAFRSPSTARVSRFGTSSGCPARKSKAQASSGHSACGFFCSFRSSFWQLPAPPGLSWLTQHALGFHESDRQASDGLGCTER</sequence>
<dbReference type="SUPFAM" id="SSF69618">
    <property type="entry name" value="HemD-like"/>
    <property type="match status" value="1"/>
</dbReference>
<dbReference type="Gene3D" id="3.40.50.10090">
    <property type="match status" value="2"/>
</dbReference>
<dbReference type="InterPro" id="IPR013780">
    <property type="entry name" value="Glyco_hydro_b"/>
</dbReference>
<evidence type="ECO:0000313" key="4">
    <source>
        <dbReference type="Proteomes" id="UP000095280"/>
    </source>
</evidence>
<dbReference type="GO" id="GO:0006780">
    <property type="term" value="P:uroporphyrinogen III biosynthetic process"/>
    <property type="evidence" value="ECO:0007669"/>
    <property type="project" value="InterPro"/>
</dbReference>
<dbReference type="InterPro" id="IPR039793">
    <property type="entry name" value="UROS/Hem4"/>
</dbReference>
<protein>
    <submittedName>
        <fullName evidence="5">Uroporphyrinogen-III synthase</fullName>
    </submittedName>
</protein>
<proteinExistence type="predicted"/>
<accession>A0A1I8ITF6</accession>
<dbReference type="InterPro" id="IPR031919">
    <property type="entry name" value="Fucosidase_C"/>
</dbReference>
<dbReference type="Pfam" id="PF02602">
    <property type="entry name" value="HEM4"/>
    <property type="match status" value="1"/>
</dbReference>
<evidence type="ECO:0000259" key="2">
    <source>
        <dbReference type="Pfam" id="PF02602"/>
    </source>
</evidence>
<dbReference type="Pfam" id="PF16757">
    <property type="entry name" value="Fucosidase_C"/>
    <property type="match status" value="1"/>
</dbReference>
<feature type="compositionally biased region" description="Basic and acidic residues" evidence="1">
    <location>
        <begin position="409"/>
        <end position="421"/>
    </location>
</feature>
<evidence type="ECO:0000259" key="3">
    <source>
        <dbReference type="Pfam" id="PF16757"/>
    </source>
</evidence>
<dbReference type="AlphaFoldDB" id="A0A1I8ITF6"/>
<dbReference type="GO" id="GO:0005829">
    <property type="term" value="C:cytosol"/>
    <property type="evidence" value="ECO:0007669"/>
    <property type="project" value="TreeGrafter"/>
</dbReference>
<dbReference type="GO" id="GO:0004852">
    <property type="term" value="F:uroporphyrinogen-III synthase activity"/>
    <property type="evidence" value="ECO:0007669"/>
    <property type="project" value="InterPro"/>
</dbReference>
<feature type="region of interest" description="Disordered" evidence="1">
    <location>
        <begin position="615"/>
        <end position="671"/>
    </location>
</feature>
<dbReference type="WBParaSite" id="maker-uti_cns_0016256-snap-gene-0.1-mRNA-1">
    <property type="protein sequence ID" value="maker-uti_cns_0016256-snap-gene-0.1-mRNA-1"/>
    <property type="gene ID" value="maker-uti_cns_0016256-snap-gene-0.1"/>
</dbReference>
<reference evidence="5" key="1">
    <citation type="submission" date="2016-11" db="UniProtKB">
        <authorList>
            <consortium name="WormBaseParasite"/>
        </authorList>
    </citation>
    <scope>IDENTIFICATION</scope>
</reference>
<dbReference type="PANTHER" id="PTHR12390:SF0">
    <property type="entry name" value="UROPORPHYRINOGEN-III SYNTHASE"/>
    <property type="match status" value="1"/>
</dbReference>
<dbReference type="GO" id="GO:0006782">
    <property type="term" value="P:protoporphyrinogen IX biosynthetic process"/>
    <property type="evidence" value="ECO:0007669"/>
    <property type="project" value="UniProtKB-UniPathway"/>
</dbReference>
<keyword evidence="4" id="KW-1185">Reference proteome</keyword>
<dbReference type="InterPro" id="IPR036108">
    <property type="entry name" value="4pyrrol_syn_uPrphyn_synt_sf"/>
</dbReference>
<dbReference type="Gene3D" id="2.60.40.1180">
    <property type="entry name" value="Golgi alpha-mannosidase II"/>
    <property type="match status" value="1"/>
</dbReference>
<evidence type="ECO:0000256" key="1">
    <source>
        <dbReference type="SAM" id="MobiDB-lite"/>
    </source>
</evidence>
<feature type="compositionally biased region" description="Polar residues" evidence="1">
    <location>
        <begin position="649"/>
        <end position="664"/>
    </location>
</feature>
<feature type="domain" description="Tetrapyrrole biosynthesis uroporphyrinogen III synthase" evidence="2">
    <location>
        <begin position="154"/>
        <end position="306"/>
    </location>
</feature>
<dbReference type="PANTHER" id="PTHR12390">
    <property type="entry name" value="UROPORPHYRINOGEN III SYNTHASE"/>
    <property type="match status" value="1"/>
</dbReference>
<feature type="domain" description="Alpha-L-fucosidase C-terminal" evidence="3">
    <location>
        <begin position="28"/>
        <end position="107"/>
    </location>
</feature>
<organism evidence="4 5">
    <name type="scientific">Macrostomum lignano</name>
    <dbReference type="NCBI Taxonomy" id="282301"/>
    <lineage>
        <taxon>Eukaryota</taxon>
        <taxon>Metazoa</taxon>
        <taxon>Spiralia</taxon>
        <taxon>Lophotrochozoa</taxon>
        <taxon>Platyhelminthes</taxon>
        <taxon>Rhabditophora</taxon>
        <taxon>Macrostomorpha</taxon>
        <taxon>Macrostomida</taxon>
        <taxon>Macrostomidae</taxon>
        <taxon>Macrostomum</taxon>
    </lineage>
</organism>
<feature type="compositionally biased region" description="Low complexity" evidence="1">
    <location>
        <begin position="616"/>
        <end position="627"/>
    </location>
</feature>
<dbReference type="InterPro" id="IPR003754">
    <property type="entry name" value="4pyrrol_synth_uPrphyn_synth"/>
</dbReference>